<dbReference type="Gene3D" id="3.40.50.1240">
    <property type="entry name" value="Phosphoglycerate mutase-like"/>
    <property type="match status" value="1"/>
</dbReference>
<dbReference type="SMART" id="SM00855">
    <property type="entry name" value="PGAM"/>
    <property type="match status" value="1"/>
</dbReference>
<proteinExistence type="predicted"/>
<sequence>MSATIQAAGAVVWRNQNGQTEIAIIHRPKYDDWSFPKGKAEIGESLIACAHREVLEETNIQTEFGAFLGDVEYLTPDGKKRVSFWAAKAINQIDFNPNSEVDQLSWVNVKKIKELLTLDTDKKILAQFVKLDFDTKPFILLRHAKAVTRDEWQGDDDDRPLDSLGQNQANRLLALYQVYNLEQIHTSDAVRCYDTVNPIAKGLGIKLEVTGKLSESTYKKDKEKAFDYAKDLIKEDARILLCSHNPILPKMLNKLTKKSDVDADEGKLSPADAWVIHRNGKEIVQIDRLDAPTP</sequence>
<dbReference type="PANTHER" id="PTHR21340:SF0">
    <property type="entry name" value="BIS(5'-NUCLEOSYL)-TETRAPHOSPHATASE [ASYMMETRICAL]"/>
    <property type="match status" value="1"/>
</dbReference>
<dbReference type="EMBL" id="CAEZXQ010000035">
    <property type="protein sequence ID" value="CAB4690139.1"/>
    <property type="molecule type" value="Genomic_DNA"/>
</dbReference>
<dbReference type="InterPro" id="IPR051325">
    <property type="entry name" value="Nudix_hydrolase_domain"/>
</dbReference>
<evidence type="ECO:0000313" key="3">
    <source>
        <dbReference type="EMBL" id="CAB4690139.1"/>
    </source>
</evidence>
<dbReference type="CDD" id="cd03673">
    <property type="entry name" value="NUDIX_Ap6A_hydrolase"/>
    <property type="match status" value="1"/>
</dbReference>
<keyword evidence="1" id="KW-0378">Hydrolase</keyword>
<accession>A0A6J6NTY5</accession>
<dbReference type="InterPro" id="IPR000086">
    <property type="entry name" value="NUDIX_hydrolase_dom"/>
</dbReference>
<dbReference type="InterPro" id="IPR015797">
    <property type="entry name" value="NUDIX_hydrolase-like_dom_sf"/>
</dbReference>
<dbReference type="Pfam" id="PF00300">
    <property type="entry name" value="His_Phos_1"/>
    <property type="match status" value="1"/>
</dbReference>
<reference evidence="3" key="1">
    <citation type="submission" date="2020-05" db="EMBL/GenBank/DDBJ databases">
        <authorList>
            <person name="Chiriac C."/>
            <person name="Salcher M."/>
            <person name="Ghai R."/>
            <person name="Kavagutti S V."/>
        </authorList>
    </citation>
    <scope>NUCLEOTIDE SEQUENCE</scope>
</reference>
<dbReference type="PROSITE" id="PS00893">
    <property type="entry name" value="NUDIX_BOX"/>
    <property type="match status" value="1"/>
</dbReference>
<protein>
    <submittedName>
        <fullName evidence="3">Unannotated protein</fullName>
    </submittedName>
</protein>
<evidence type="ECO:0000259" key="2">
    <source>
        <dbReference type="PROSITE" id="PS51462"/>
    </source>
</evidence>
<dbReference type="PANTHER" id="PTHR21340">
    <property type="entry name" value="DIADENOSINE 5,5-P1,P4-TETRAPHOSPHATE PYROPHOSPHOHYDROLASE MUTT"/>
    <property type="match status" value="1"/>
</dbReference>
<dbReference type="SUPFAM" id="SSF53254">
    <property type="entry name" value="Phosphoglycerate mutase-like"/>
    <property type="match status" value="1"/>
</dbReference>
<dbReference type="Pfam" id="PF00293">
    <property type="entry name" value="NUDIX"/>
    <property type="match status" value="1"/>
</dbReference>
<feature type="domain" description="Nudix hydrolase" evidence="2">
    <location>
        <begin position="3"/>
        <end position="130"/>
    </location>
</feature>
<dbReference type="Gene3D" id="3.90.79.10">
    <property type="entry name" value="Nucleoside Triphosphate Pyrophosphohydrolase"/>
    <property type="match status" value="1"/>
</dbReference>
<dbReference type="CDD" id="cd07067">
    <property type="entry name" value="HP_PGM_like"/>
    <property type="match status" value="1"/>
</dbReference>
<dbReference type="InterPro" id="IPR020084">
    <property type="entry name" value="NUDIX_hydrolase_CS"/>
</dbReference>
<dbReference type="GO" id="GO:0004081">
    <property type="term" value="F:bis(5'-nucleosyl)-tetraphosphatase (asymmetrical) activity"/>
    <property type="evidence" value="ECO:0007669"/>
    <property type="project" value="TreeGrafter"/>
</dbReference>
<dbReference type="InterPro" id="IPR013078">
    <property type="entry name" value="His_Pase_superF_clade-1"/>
</dbReference>
<dbReference type="PROSITE" id="PS51462">
    <property type="entry name" value="NUDIX"/>
    <property type="match status" value="1"/>
</dbReference>
<dbReference type="GO" id="GO:0006167">
    <property type="term" value="P:AMP biosynthetic process"/>
    <property type="evidence" value="ECO:0007669"/>
    <property type="project" value="TreeGrafter"/>
</dbReference>
<evidence type="ECO:0000256" key="1">
    <source>
        <dbReference type="ARBA" id="ARBA00022801"/>
    </source>
</evidence>
<gene>
    <name evidence="3" type="ORF">UFOPK2576_00383</name>
</gene>
<dbReference type="AlphaFoldDB" id="A0A6J6NTY5"/>
<dbReference type="InterPro" id="IPR029033">
    <property type="entry name" value="His_PPase_superfam"/>
</dbReference>
<dbReference type="SUPFAM" id="SSF55811">
    <property type="entry name" value="Nudix"/>
    <property type="match status" value="1"/>
</dbReference>
<organism evidence="3">
    <name type="scientific">freshwater metagenome</name>
    <dbReference type="NCBI Taxonomy" id="449393"/>
    <lineage>
        <taxon>unclassified sequences</taxon>
        <taxon>metagenomes</taxon>
        <taxon>ecological metagenomes</taxon>
    </lineage>
</organism>
<name>A0A6J6NTY5_9ZZZZ</name>
<dbReference type="GO" id="GO:0006754">
    <property type="term" value="P:ATP biosynthetic process"/>
    <property type="evidence" value="ECO:0007669"/>
    <property type="project" value="TreeGrafter"/>
</dbReference>